<keyword evidence="14" id="KW-1185">Reference proteome</keyword>
<dbReference type="InterPro" id="IPR026050">
    <property type="entry name" value="C1GALT1/C1GALT1_chp1"/>
</dbReference>
<reference evidence="13" key="1">
    <citation type="submission" date="2021-03" db="EMBL/GenBank/DDBJ databases">
        <title>Revisited historic fungal species revealed as producer of novel bioactive compounds through whole genome sequencing and comparative genomics.</title>
        <authorList>
            <person name="Vignolle G.A."/>
            <person name="Hochenegger N."/>
            <person name="Mach R.L."/>
            <person name="Mach-Aigner A.R."/>
            <person name="Javad Rahimi M."/>
            <person name="Salim K.A."/>
            <person name="Chan C.M."/>
            <person name="Lim L.B.L."/>
            <person name="Cai F."/>
            <person name="Druzhinina I.S."/>
            <person name="U'Ren J.M."/>
            <person name="Derntl C."/>
        </authorList>
    </citation>
    <scope>NUCLEOTIDE SEQUENCE</scope>
    <source>
        <strain evidence="13">TUCIM 5799</strain>
    </source>
</reference>
<evidence type="ECO:0000259" key="12">
    <source>
        <dbReference type="Pfam" id="PF02434"/>
    </source>
</evidence>
<evidence type="ECO:0000256" key="9">
    <source>
        <dbReference type="ARBA" id="ARBA00022968"/>
    </source>
</evidence>
<keyword evidence="6" id="KW-0808">Transferase</keyword>
<evidence type="ECO:0000256" key="7">
    <source>
        <dbReference type="ARBA" id="ARBA00022692"/>
    </source>
</evidence>
<dbReference type="Pfam" id="PF02434">
    <property type="entry name" value="Fringe"/>
    <property type="match status" value="1"/>
</dbReference>
<proteinExistence type="inferred from homology"/>
<evidence type="ECO:0000256" key="8">
    <source>
        <dbReference type="ARBA" id="ARBA00022741"/>
    </source>
</evidence>
<dbReference type="Proteomes" id="UP000829685">
    <property type="component" value="Unassembled WGS sequence"/>
</dbReference>
<dbReference type="Gene3D" id="3.90.550.50">
    <property type="match status" value="1"/>
</dbReference>
<organism evidence="13 14">
    <name type="scientific">Neoarthrinium moseri</name>
    <dbReference type="NCBI Taxonomy" id="1658444"/>
    <lineage>
        <taxon>Eukaryota</taxon>
        <taxon>Fungi</taxon>
        <taxon>Dikarya</taxon>
        <taxon>Ascomycota</taxon>
        <taxon>Pezizomycotina</taxon>
        <taxon>Sordariomycetes</taxon>
        <taxon>Xylariomycetidae</taxon>
        <taxon>Amphisphaeriales</taxon>
        <taxon>Apiosporaceae</taxon>
        <taxon>Neoarthrinium</taxon>
    </lineage>
</organism>
<dbReference type="InterPro" id="IPR003378">
    <property type="entry name" value="Fringe-like_glycosylTrfase"/>
</dbReference>
<dbReference type="PANTHER" id="PTHR23033">
    <property type="entry name" value="BETA1,3-GALACTOSYLTRANSFERASE"/>
    <property type="match status" value="1"/>
</dbReference>
<evidence type="ECO:0000256" key="2">
    <source>
        <dbReference type="ARBA" id="ARBA00004922"/>
    </source>
</evidence>
<dbReference type="GO" id="GO:0016263">
    <property type="term" value="F:glycoprotein-N-acetylgalactosamine 3-beta-galactosyltransferase activity"/>
    <property type="evidence" value="ECO:0007669"/>
    <property type="project" value="UniProtKB-EC"/>
</dbReference>
<dbReference type="PANTHER" id="PTHR23033:SF47">
    <property type="entry name" value="APPLE DOMAIN-CONTAINING PROTEIN-RELATED"/>
    <property type="match status" value="1"/>
</dbReference>
<comment type="caution">
    <text evidence="13">The sequence shown here is derived from an EMBL/GenBank/DDBJ whole genome shotgun (WGS) entry which is preliminary data.</text>
</comment>
<keyword evidence="8" id="KW-0547">Nucleotide-binding</keyword>
<name>A0A9Q0AIR1_9PEZI</name>
<evidence type="ECO:0000313" key="13">
    <source>
        <dbReference type="EMBL" id="KAI1850857.1"/>
    </source>
</evidence>
<dbReference type="GO" id="GO:0000166">
    <property type="term" value="F:nucleotide binding"/>
    <property type="evidence" value="ECO:0007669"/>
    <property type="project" value="UniProtKB-KW"/>
</dbReference>
<dbReference type="EMBL" id="JAFIMR010000067">
    <property type="protein sequence ID" value="KAI1850857.1"/>
    <property type="molecule type" value="Genomic_DNA"/>
</dbReference>
<dbReference type="GO" id="GO:0016020">
    <property type="term" value="C:membrane"/>
    <property type="evidence" value="ECO:0007669"/>
    <property type="project" value="UniProtKB-SubCell"/>
</dbReference>
<keyword evidence="9" id="KW-0735">Signal-anchor</keyword>
<dbReference type="EC" id="2.4.1.122" evidence="4"/>
<evidence type="ECO:0000256" key="1">
    <source>
        <dbReference type="ARBA" id="ARBA00004606"/>
    </source>
</evidence>
<comment type="subcellular location">
    <subcellularLocation>
        <location evidence="1">Membrane</location>
        <topology evidence="1">Single-pass type II membrane protein</topology>
    </subcellularLocation>
</comment>
<keyword evidence="10" id="KW-1133">Transmembrane helix</keyword>
<comment type="similarity">
    <text evidence="3">Belongs to the glycosyltransferase 31 family. Beta3-Gal-T subfamily.</text>
</comment>
<dbReference type="AlphaFoldDB" id="A0A9Q0AIR1"/>
<comment type="pathway">
    <text evidence="2">Protein modification; protein glycosylation.</text>
</comment>
<accession>A0A9Q0AIR1</accession>
<evidence type="ECO:0000313" key="14">
    <source>
        <dbReference type="Proteomes" id="UP000829685"/>
    </source>
</evidence>
<evidence type="ECO:0000256" key="5">
    <source>
        <dbReference type="ARBA" id="ARBA00022676"/>
    </source>
</evidence>
<evidence type="ECO:0000256" key="4">
    <source>
        <dbReference type="ARBA" id="ARBA00012557"/>
    </source>
</evidence>
<evidence type="ECO:0000256" key="6">
    <source>
        <dbReference type="ARBA" id="ARBA00022679"/>
    </source>
</evidence>
<feature type="domain" description="Fringe-like glycosyltransferase" evidence="12">
    <location>
        <begin position="121"/>
        <end position="220"/>
    </location>
</feature>
<evidence type="ECO:0000256" key="3">
    <source>
        <dbReference type="ARBA" id="ARBA00006462"/>
    </source>
</evidence>
<protein>
    <recommendedName>
        <fullName evidence="4">N-acetylgalactosaminide beta-1,3-galactosyltransferase</fullName>
        <ecNumber evidence="4">2.4.1.122</ecNumber>
    </recommendedName>
</protein>
<evidence type="ECO:0000256" key="11">
    <source>
        <dbReference type="ARBA" id="ARBA00023136"/>
    </source>
</evidence>
<gene>
    <name evidence="13" type="ORF">JX265_013337</name>
</gene>
<sequence length="390" mass="45415">MKDIEDVFVTLKTGSNEAREKLPVHFGTTFRCVPHYGIYSDLEETIAGHRVLNALDDVTPAIVENHPDFTYYQHLQENGREGFSEEQVAQWSSAQSTEFGRDSPGWKLDKWKFLPLAEKALAAKPDAKWFVFMETDTYILWSNLLEWLSRFWSEYPYYIGVQMQIQETVFAYGGAGFILSNTALKMLVKKIKMNRRHYEDYTGDHWAGDCVLGKVVEDAGMHLQWSWPNLLAEHPNDMDFDEHFSSPTSQLWCHHVASYHHMLPEDIVQFYEFENKWRQMNGRTLRHKDVFRQYLLPQLATLQANWDNLSGEVRDEKSSLEECRSLCESEEDCVQFSIAGPTCKTSTVIKLGRRSHTSGMEVNSGWMMDRVHQFMDRMDASCWDEAWIDS</sequence>
<keyword evidence="7" id="KW-0812">Transmembrane</keyword>
<keyword evidence="5" id="KW-0328">Glycosyltransferase</keyword>
<evidence type="ECO:0000256" key="10">
    <source>
        <dbReference type="ARBA" id="ARBA00022989"/>
    </source>
</evidence>
<keyword evidence="11" id="KW-0472">Membrane</keyword>